<dbReference type="HOGENOM" id="CLU_970409_0_0_1"/>
<evidence type="ECO:0000256" key="3">
    <source>
        <dbReference type="ARBA" id="ARBA00022566"/>
    </source>
</evidence>
<accession>A0A0C3QCP8</accession>
<keyword evidence="4" id="KW-0677">Repeat</keyword>
<evidence type="ECO:0000313" key="9">
    <source>
        <dbReference type="EMBL" id="KIO23211.1"/>
    </source>
</evidence>
<dbReference type="GO" id="GO:0005829">
    <property type="term" value="C:cytosol"/>
    <property type="evidence" value="ECO:0007669"/>
    <property type="project" value="TreeGrafter"/>
</dbReference>
<gene>
    <name evidence="9" type="ORF">M407DRAFT_9518</name>
</gene>
<dbReference type="PROSITE" id="PS00888">
    <property type="entry name" value="CNMP_BINDING_1"/>
    <property type="match status" value="1"/>
</dbReference>
<dbReference type="CDD" id="cd12098">
    <property type="entry name" value="DD_R_ScPKA-like"/>
    <property type="match status" value="1"/>
</dbReference>
<dbReference type="InterPro" id="IPR018490">
    <property type="entry name" value="cNMP-bd_dom_sf"/>
</dbReference>
<dbReference type="PROSITE" id="PS50042">
    <property type="entry name" value="CNMP_BINDING_3"/>
    <property type="match status" value="1"/>
</dbReference>
<evidence type="ECO:0000256" key="7">
    <source>
        <dbReference type="SAM" id="MobiDB-lite"/>
    </source>
</evidence>
<dbReference type="InterPro" id="IPR000595">
    <property type="entry name" value="cNMP-bd_dom"/>
</dbReference>
<feature type="compositionally biased region" description="Pro residues" evidence="7">
    <location>
        <begin position="272"/>
        <end position="287"/>
    </location>
</feature>
<dbReference type="GO" id="GO:0030552">
    <property type="term" value="F:cAMP binding"/>
    <property type="evidence" value="ECO:0007669"/>
    <property type="project" value="UniProtKB-KW"/>
</dbReference>
<feature type="compositionally biased region" description="Polar residues" evidence="7">
    <location>
        <begin position="116"/>
        <end position="126"/>
    </location>
</feature>
<feature type="region of interest" description="Disordered" evidence="7">
    <location>
        <begin position="1"/>
        <end position="24"/>
    </location>
</feature>
<comment type="similarity">
    <text evidence="1">Belongs to the cAMP-dependent kinase regulatory chain family.</text>
</comment>
<dbReference type="PRINTS" id="PR00103">
    <property type="entry name" value="CAMPKINASE"/>
</dbReference>
<feature type="compositionally biased region" description="Polar residues" evidence="7">
    <location>
        <begin position="80"/>
        <end position="97"/>
    </location>
</feature>
<dbReference type="InterPro" id="IPR018488">
    <property type="entry name" value="cNMP-bd_CS"/>
</dbReference>
<dbReference type="OrthoDB" id="417078at2759"/>
<dbReference type="InterPro" id="IPR050503">
    <property type="entry name" value="cAMP-dep_PK_reg_su-like"/>
</dbReference>
<dbReference type="GO" id="GO:0004862">
    <property type="term" value="F:cAMP-dependent protein kinase inhibitor activity"/>
    <property type="evidence" value="ECO:0007669"/>
    <property type="project" value="TreeGrafter"/>
</dbReference>
<feature type="region of interest" description="Disordered" evidence="7">
    <location>
        <begin position="251"/>
        <end position="287"/>
    </location>
</feature>
<dbReference type="InterPro" id="IPR003117">
    <property type="entry name" value="cAMP_dep_PK_reg_su_I/II_a/b"/>
</dbReference>
<dbReference type="SUPFAM" id="SSF47391">
    <property type="entry name" value="Dimerization-anchoring domain of cAMP-dependent PK regulatory subunit"/>
    <property type="match status" value="1"/>
</dbReference>
<dbReference type="SUPFAM" id="SSF51206">
    <property type="entry name" value="cAMP-binding domain-like"/>
    <property type="match status" value="1"/>
</dbReference>
<dbReference type="CDD" id="cd00038">
    <property type="entry name" value="CAP_ED"/>
    <property type="match status" value="1"/>
</dbReference>
<proteinExistence type="inferred from homology"/>
<feature type="domain" description="Cyclic nucleotide-binding" evidence="8">
    <location>
        <begin position="193"/>
        <end position="239"/>
    </location>
</feature>
<keyword evidence="2" id="KW-0597">Phosphoprotein</keyword>
<evidence type="ECO:0000256" key="2">
    <source>
        <dbReference type="ARBA" id="ARBA00022553"/>
    </source>
</evidence>
<dbReference type="Proteomes" id="UP000054248">
    <property type="component" value="Unassembled WGS sequence"/>
</dbReference>
<evidence type="ECO:0000256" key="1">
    <source>
        <dbReference type="ARBA" id="ARBA00005753"/>
    </source>
</evidence>
<reference evidence="9 10" key="1">
    <citation type="submission" date="2014-04" db="EMBL/GenBank/DDBJ databases">
        <authorList>
            <consortium name="DOE Joint Genome Institute"/>
            <person name="Kuo A."/>
            <person name="Girlanda M."/>
            <person name="Perotto S."/>
            <person name="Kohler A."/>
            <person name="Nagy L.G."/>
            <person name="Floudas D."/>
            <person name="Copeland A."/>
            <person name="Barry K.W."/>
            <person name="Cichocki N."/>
            <person name="Veneault-Fourrey C."/>
            <person name="LaButti K."/>
            <person name="Lindquist E.A."/>
            <person name="Lipzen A."/>
            <person name="Lundell T."/>
            <person name="Morin E."/>
            <person name="Murat C."/>
            <person name="Sun H."/>
            <person name="Tunlid A."/>
            <person name="Henrissat B."/>
            <person name="Grigoriev I.V."/>
            <person name="Hibbett D.S."/>
            <person name="Martin F."/>
            <person name="Nordberg H.P."/>
            <person name="Cantor M.N."/>
            <person name="Hua S.X."/>
        </authorList>
    </citation>
    <scope>NUCLEOTIDE SEQUENCE [LARGE SCALE GENOMIC DNA]</scope>
    <source>
        <strain evidence="9 10">MUT 4182</strain>
    </source>
</reference>
<protein>
    <recommendedName>
        <fullName evidence="8">Cyclic nucleotide-binding domain-containing protein</fullName>
    </recommendedName>
</protein>
<evidence type="ECO:0000256" key="6">
    <source>
        <dbReference type="ARBA" id="ARBA00023149"/>
    </source>
</evidence>
<evidence type="ECO:0000259" key="8">
    <source>
        <dbReference type="PROSITE" id="PS50042"/>
    </source>
</evidence>
<feature type="region of interest" description="Disordered" evidence="7">
    <location>
        <begin position="80"/>
        <end position="130"/>
    </location>
</feature>
<evidence type="ECO:0000313" key="10">
    <source>
        <dbReference type="Proteomes" id="UP000054248"/>
    </source>
</evidence>
<keyword evidence="6" id="KW-0114">cAMP</keyword>
<organism evidence="9 10">
    <name type="scientific">Tulasnella calospora MUT 4182</name>
    <dbReference type="NCBI Taxonomy" id="1051891"/>
    <lineage>
        <taxon>Eukaryota</taxon>
        <taxon>Fungi</taxon>
        <taxon>Dikarya</taxon>
        <taxon>Basidiomycota</taxon>
        <taxon>Agaricomycotina</taxon>
        <taxon>Agaricomycetes</taxon>
        <taxon>Cantharellales</taxon>
        <taxon>Tulasnellaceae</taxon>
        <taxon>Tulasnella</taxon>
    </lineage>
</organism>
<evidence type="ECO:0000256" key="5">
    <source>
        <dbReference type="ARBA" id="ARBA00022741"/>
    </source>
</evidence>
<dbReference type="Gene3D" id="1.20.890.10">
    <property type="entry name" value="cAMP-dependent protein kinase regulatory subunit, dimerization-anchoring domain"/>
    <property type="match status" value="1"/>
</dbReference>
<dbReference type="AlphaFoldDB" id="A0A0C3QCP8"/>
<dbReference type="GO" id="GO:0005634">
    <property type="term" value="C:nucleus"/>
    <property type="evidence" value="ECO:0007669"/>
    <property type="project" value="TreeGrafter"/>
</dbReference>
<sequence length="287" mass="31405">MSNRPTASPQPPHHYHLHGNQHQQPPTLTAFQELIQDLTRDAQRAQPKDALQFCANWFNSRLAEQRTRLIDLVLATTARNQQPQPHASPLMNSSLNLGSPASRRTSSPSPFGTLNVPGNQAFSTPATHRAPLPISNNEGGPYLGPPASALGRRVSVSAESIEPSTGPEIPPPFYYKSPEQLKRLQDSIANAFLFRNLDDKKRKAVLGAMKEMKFDKNVRVITQGDAGDYFYVVDSGELDCFVKPKISPCPKVSRTPKMTAVHSAGTQDPEPPDTPTPPPPSPISLIL</sequence>
<keyword evidence="10" id="KW-1185">Reference proteome</keyword>
<dbReference type="Gene3D" id="2.60.120.10">
    <property type="entry name" value="Jelly Rolls"/>
    <property type="match status" value="1"/>
</dbReference>
<dbReference type="GO" id="GO:0034236">
    <property type="term" value="F:protein kinase A catalytic subunit binding"/>
    <property type="evidence" value="ECO:0007669"/>
    <property type="project" value="TreeGrafter"/>
</dbReference>
<dbReference type="PANTHER" id="PTHR11635:SF152">
    <property type="entry name" value="CAMP-DEPENDENT PROTEIN KINASE TYPE I REGULATORY SUBUNIT-RELATED"/>
    <property type="match status" value="1"/>
</dbReference>
<dbReference type="SMART" id="SM00394">
    <property type="entry name" value="RIIa"/>
    <property type="match status" value="1"/>
</dbReference>
<dbReference type="GO" id="GO:0005952">
    <property type="term" value="C:cAMP-dependent protein kinase complex"/>
    <property type="evidence" value="ECO:0007669"/>
    <property type="project" value="InterPro"/>
</dbReference>
<reference evidence="10" key="2">
    <citation type="submission" date="2015-01" db="EMBL/GenBank/DDBJ databases">
        <title>Evolutionary Origins and Diversification of the Mycorrhizal Mutualists.</title>
        <authorList>
            <consortium name="DOE Joint Genome Institute"/>
            <consortium name="Mycorrhizal Genomics Consortium"/>
            <person name="Kohler A."/>
            <person name="Kuo A."/>
            <person name="Nagy L.G."/>
            <person name="Floudas D."/>
            <person name="Copeland A."/>
            <person name="Barry K.W."/>
            <person name="Cichocki N."/>
            <person name="Veneault-Fourrey C."/>
            <person name="LaButti K."/>
            <person name="Lindquist E.A."/>
            <person name="Lipzen A."/>
            <person name="Lundell T."/>
            <person name="Morin E."/>
            <person name="Murat C."/>
            <person name="Riley R."/>
            <person name="Ohm R."/>
            <person name="Sun H."/>
            <person name="Tunlid A."/>
            <person name="Henrissat B."/>
            <person name="Grigoriev I.V."/>
            <person name="Hibbett D.S."/>
            <person name="Martin F."/>
        </authorList>
    </citation>
    <scope>NUCLEOTIDE SEQUENCE [LARGE SCALE GENOMIC DNA]</scope>
    <source>
        <strain evidence="10">MUT 4182</strain>
    </source>
</reference>
<dbReference type="PANTHER" id="PTHR11635">
    <property type="entry name" value="CAMP-DEPENDENT PROTEIN KINASE REGULATORY CHAIN"/>
    <property type="match status" value="1"/>
</dbReference>
<dbReference type="EMBL" id="KN823090">
    <property type="protein sequence ID" value="KIO23211.1"/>
    <property type="molecule type" value="Genomic_DNA"/>
</dbReference>
<feature type="compositionally biased region" description="Low complexity" evidence="7">
    <location>
        <begin position="99"/>
        <end position="110"/>
    </location>
</feature>
<dbReference type="InterPro" id="IPR014710">
    <property type="entry name" value="RmlC-like_jellyroll"/>
</dbReference>
<dbReference type="STRING" id="1051891.A0A0C3QCP8"/>
<keyword evidence="5" id="KW-0547">Nucleotide-binding</keyword>
<name>A0A0C3QCP8_9AGAM</name>
<evidence type="ECO:0000256" key="4">
    <source>
        <dbReference type="ARBA" id="ARBA00022737"/>
    </source>
</evidence>
<dbReference type="Pfam" id="PF02197">
    <property type="entry name" value="RIIa"/>
    <property type="match status" value="1"/>
</dbReference>
<keyword evidence="3" id="KW-0116">cAMP-binding</keyword>